<keyword evidence="1" id="KW-1133">Transmembrane helix</keyword>
<sequence length="485" mass="55313">MITYKQLSLADIFTDCQNKFDNDKYKFLSLLDETIDLDEIVPASFVSHFHAATGRPRRHLLYPLLKALLLQLIFSIPTVSLLIIFLKYSQELRDFCGFDVVPDASKFTRFKQDFLLDLQSLFDRLVDLTEPICQKIDAEKAAMLLFDTSGIEAWVTENNPKYANSIIKQLKAFKKAKKPDDSYDPYKAAYASMPSHAAANPAIQQMYINGHFCYVFKFGIITNGLGIVRDITFYNKDFLKAHPEIPVEKKSDSPDEDKSLADSKALIPVLKDFFLKHPLINPKIFLGDAAFDSVEIYKYLLLEAPFEKAYIPLNGRLSLPESGCPLNAEGIPCCPKDPSLPMRREGSKTHLRCGLPTMKFVCPKMKWEYNKQDKSKRRVCHCEDPCTTSSCGRMFYIYPEKDFRAYPGTARGTEEWDSTYKIRVNVEKSINHFKDSFCIAGRKTQNEKTLHADLLLAGITQLITVMVADKINKHQYIRSLKPLAA</sequence>
<name>A0A0E2HFI0_9FIRM</name>
<proteinExistence type="predicted"/>
<protein>
    <recommendedName>
        <fullName evidence="2">Transposase InsH N-terminal domain-containing protein</fullName>
    </recommendedName>
</protein>
<keyword evidence="1" id="KW-0812">Transmembrane</keyword>
<keyword evidence="1" id="KW-0472">Membrane</keyword>
<organism evidence="3 4">
    <name type="scientific">[Clostridium] clostridioforme 90A8</name>
    <dbReference type="NCBI Taxonomy" id="999408"/>
    <lineage>
        <taxon>Bacteria</taxon>
        <taxon>Bacillati</taxon>
        <taxon>Bacillota</taxon>
        <taxon>Clostridia</taxon>
        <taxon>Lachnospirales</taxon>
        <taxon>Lachnospiraceae</taxon>
        <taxon>Enterocloster</taxon>
    </lineage>
</organism>
<dbReference type="RefSeq" id="WP_002595017.1">
    <property type="nucleotide sequence ID" value="NZ_KB850999.1"/>
</dbReference>
<evidence type="ECO:0000313" key="3">
    <source>
        <dbReference type="EMBL" id="ENZ05897.1"/>
    </source>
</evidence>
<evidence type="ECO:0000259" key="2">
    <source>
        <dbReference type="Pfam" id="PF05598"/>
    </source>
</evidence>
<dbReference type="Proteomes" id="UP000013085">
    <property type="component" value="Unassembled WGS sequence"/>
</dbReference>
<reference evidence="3 4" key="1">
    <citation type="submission" date="2013-01" db="EMBL/GenBank/DDBJ databases">
        <title>The Genome Sequence of Clostridium clostridioforme 90A8.</title>
        <authorList>
            <consortium name="The Broad Institute Genome Sequencing Platform"/>
            <person name="Earl A."/>
            <person name="Ward D."/>
            <person name="Feldgarden M."/>
            <person name="Gevers D."/>
            <person name="Courvalin P."/>
            <person name="Lambert T."/>
            <person name="Walker B."/>
            <person name="Young S.K."/>
            <person name="Zeng Q."/>
            <person name="Gargeya S."/>
            <person name="Fitzgerald M."/>
            <person name="Haas B."/>
            <person name="Abouelleil A."/>
            <person name="Alvarado L."/>
            <person name="Arachchi H.M."/>
            <person name="Berlin A.M."/>
            <person name="Chapman S.B."/>
            <person name="Dewar J."/>
            <person name="Goldberg J."/>
            <person name="Griggs A."/>
            <person name="Gujja S."/>
            <person name="Hansen M."/>
            <person name="Howarth C."/>
            <person name="Imamovic A."/>
            <person name="Larimer J."/>
            <person name="McCowan C."/>
            <person name="Murphy C."/>
            <person name="Neiman D."/>
            <person name="Pearson M."/>
            <person name="Priest M."/>
            <person name="Roberts A."/>
            <person name="Saif S."/>
            <person name="Shea T."/>
            <person name="Sisk P."/>
            <person name="Sykes S."/>
            <person name="Wortman J."/>
            <person name="Nusbaum C."/>
            <person name="Birren B."/>
        </authorList>
    </citation>
    <scope>NUCLEOTIDE SEQUENCE [LARGE SCALE GENOMIC DNA]</scope>
    <source>
        <strain evidence="3 4">90A8</strain>
    </source>
</reference>
<feature type="transmembrane region" description="Helical" evidence="1">
    <location>
        <begin position="64"/>
        <end position="86"/>
    </location>
</feature>
<feature type="domain" description="Transposase InsH N-terminal" evidence="2">
    <location>
        <begin position="24"/>
        <end position="112"/>
    </location>
</feature>
<dbReference type="EMBL" id="AGYR01000077">
    <property type="protein sequence ID" value="ENZ05897.1"/>
    <property type="molecule type" value="Genomic_DNA"/>
</dbReference>
<evidence type="ECO:0000256" key="1">
    <source>
        <dbReference type="SAM" id="Phobius"/>
    </source>
</evidence>
<dbReference type="HOGENOM" id="CLU_046629_0_0_9"/>
<dbReference type="AlphaFoldDB" id="A0A0E2HFI0"/>
<dbReference type="InterPro" id="IPR008490">
    <property type="entry name" value="Transposase_InsH_N"/>
</dbReference>
<comment type="caution">
    <text evidence="3">The sequence shown here is derived from an EMBL/GenBank/DDBJ whole genome shotgun (WGS) entry which is preliminary data.</text>
</comment>
<dbReference type="PATRIC" id="fig|999408.3.peg.5974"/>
<accession>A0A0E2HFI0</accession>
<dbReference type="Pfam" id="PF05598">
    <property type="entry name" value="DUF772"/>
    <property type="match status" value="1"/>
</dbReference>
<gene>
    <name evidence="3" type="ORF">HMPREF1090_05570</name>
</gene>
<evidence type="ECO:0000313" key="4">
    <source>
        <dbReference type="Proteomes" id="UP000013085"/>
    </source>
</evidence>